<dbReference type="AlphaFoldDB" id="A0A075FJ49"/>
<evidence type="ECO:0000256" key="1">
    <source>
        <dbReference type="ARBA" id="ARBA00001917"/>
    </source>
</evidence>
<organism evidence="7">
    <name type="scientific">uncultured marine thaumarchaeote AD1000_11_E10</name>
    <dbReference type="NCBI Taxonomy" id="1455890"/>
    <lineage>
        <taxon>Archaea</taxon>
        <taxon>Nitrososphaerota</taxon>
        <taxon>environmental samples</taxon>
    </lineage>
</organism>
<dbReference type="InterPro" id="IPR001295">
    <property type="entry name" value="Dihydroorotate_DH_CS"/>
</dbReference>
<feature type="domain" description="Dihydroorotate dehydrogenase catalytic" evidence="6">
    <location>
        <begin position="1"/>
        <end position="74"/>
    </location>
</feature>
<dbReference type="GO" id="GO:0044205">
    <property type="term" value="P:'de novo' UMP biosynthetic process"/>
    <property type="evidence" value="ECO:0007669"/>
    <property type="project" value="UniProtKB-UniPathway"/>
</dbReference>
<dbReference type="GO" id="GO:0005737">
    <property type="term" value="C:cytoplasm"/>
    <property type="evidence" value="ECO:0007669"/>
    <property type="project" value="InterPro"/>
</dbReference>
<dbReference type="EMBL" id="KF900338">
    <property type="protein sequence ID" value="AIE91440.1"/>
    <property type="molecule type" value="Genomic_DNA"/>
</dbReference>
<comment type="pathway">
    <text evidence="2">Pyrimidine metabolism; UMP biosynthesis via de novo pathway.</text>
</comment>
<evidence type="ECO:0000313" key="7">
    <source>
        <dbReference type="EMBL" id="AIE91440.1"/>
    </source>
</evidence>
<dbReference type="PANTHER" id="PTHR48109:SF4">
    <property type="entry name" value="DIHYDROOROTATE DEHYDROGENASE (QUINONE), MITOCHONDRIAL"/>
    <property type="match status" value="1"/>
</dbReference>
<evidence type="ECO:0000256" key="5">
    <source>
        <dbReference type="ARBA" id="ARBA00023002"/>
    </source>
</evidence>
<dbReference type="InterPro" id="IPR050074">
    <property type="entry name" value="DHO_dehydrogenase"/>
</dbReference>
<dbReference type="SUPFAM" id="SSF51395">
    <property type="entry name" value="FMN-linked oxidoreductases"/>
    <property type="match status" value="1"/>
</dbReference>
<evidence type="ECO:0000259" key="6">
    <source>
        <dbReference type="Pfam" id="PF01180"/>
    </source>
</evidence>
<dbReference type="PANTHER" id="PTHR48109">
    <property type="entry name" value="DIHYDROOROTATE DEHYDROGENASE (QUINONE), MITOCHONDRIAL-RELATED"/>
    <property type="match status" value="1"/>
</dbReference>
<dbReference type="InterPro" id="IPR005720">
    <property type="entry name" value="Dihydroorotate_DH_cat"/>
</dbReference>
<sequence>MSGNPLFPYTEKLVESVHNNFEKLPIIACGGITNGNKAWTLLNKGASLFEIYSGITFYGLRLIIEINNTLETKLANDSIDTFIEKHHNKTI</sequence>
<evidence type="ECO:0000256" key="2">
    <source>
        <dbReference type="ARBA" id="ARBA00004725"/>
    </source>
</evidence>
<dbReference type="InterPro" id="IPR013785">
    <property type="entry name" value="Aldolase_TIM"/>
</dbReference>
<keyword evidence="5" id="KW-0560">Oxidoreductase</keyword>
<comment type="cofactor">
    <cofactor evidence="1">
        <name>FMN</name>
        <dbReference type="ChEBI" id="CHEBI:58210"/>
    </cofactor>
</comment>
<name>A0A075FJ49_9ARCH</name>
<keyword evidence="3" id="KW-0285">Flavoprotein</keyword>
<keyword evidence="4" id="KW-0288">FMN</keyword>
<dbReference type="Pfam" id="PF01180">
    <property type="entry name" value="DHO_dh"/>
    <property type="match status" value="1"/>
</dbReference>
<dbReference type="PROSITE" id="PS00912">
    <property type="entry name" value="DHODEHASE_2"/>
    <property type="match status" value="1"/>
</dbReference>
<dbReference type="GO" id="GO:0006207">
    <property type="term" value="P:'de novo' pyrimidine nucleobase biosynthetic process"/>
    <property type="evidence" value="ECO:0007669"/>
    <property type="project" value="InterPro"/>
</dbReference>
<protein>
    <submittedName>
        <fullName evidence="7">Dihydroorotate dehydrogenase</fullName>
    </submittedName>
</protein>
<proteinExistence type="predicted"/>
<evidence type="ECO:0000256" key="4">
    <source>
        <dbReference type="ARBA" id="ARBA00022643"/>
    </source>
</evidence>
<evidence type="ECO:0000256" key="3">
    <source>
        <dbReference type="ARBA" id="ARBA00022630"/>
    </source>
</evidence>
<dbReference type="UniPathway" id="UPA00070"/>
<accession>A0A075FJ49</accession>
<dbReference type="GO" id="GO:0004152">
    <property type="term" value="F:dihydroorotate dehydrogenase activity"/>
    <property type="evidence" value="ECO:0007669"/>
    <property type="project" value="TreeGrafter"/>
</dbReference>
<dbReference type="GO" id="GO:0005886">
    <property type="term" value="C:plasma membrane"/>
    <property type="evidence" value="ECO:0007669"/>
    <property type="project" value="TreeGrafter"/>
</dbReference>
<dbReference type="Gene3D" id="3.20.20.70">
    <property type="entry name" value="Aldolase class I"/>
    <property type="match status" value="1"/>
</dbReference>
<reference evidence="7" key="1">
    <citation type="journal article" date="2014" name="Genome Biol. Evol.">
        <title>Pangenome evidence for extensive interdomain horizontal transfer affecting lineage core and shell genes in uncultured planktonic thaumarchaeota and euryarchaeota.</title>
        <authorList>
            <person name="Deschamps P."/>
            <person name="Zivanovic Y."/>
            <person name="Moreira D."/>
            <person name="Rodriguez-Valera F."/>
            <person name="Lopez-Garcia P."/>
        </authorList>
    </citation>
    <scope>NUCLEOTIDE SEQUENCE</scope>
</reference>